<dbReference type="FunFam" id="1.20.1070.10:FF:000060">
    <property type="entry name" value="Somatostatin receptor type 1"/>
    <property type="match status" value="1"/>
</dbReference>
<comment type="subcellular location">
    <subcellularLocation>
        <location evidence="1">Cell membrane</location>
        <topology evidence="1">Multi-pass membrane protein</topology>
    </subcellularLocation>
</comment>
<keyword evidence="17" id="KW-1185">Reference proteome</keyword>
<dbReference type="InterPro" id="IPR000276">
    <property type="entry name" value="GPCR_Rhodpsn"/>
</dbReference>
<keyword evidence="4 14" id="KW-1133">Transmembrane helix</keyword>
<dbReference type="InterPro" id="IPR008361">
    <property type="entry name" value="MCH_rcpt"/>
</dbReference>
<evidence type="ECO:0000256" key="5">
    <source>
        <dbReference type="ARBA" id="ARBA00023040"/>
    </source>
</evidence>
<dbReference type="GO" id="GO:0043005">
    <property type="term" value="C:neuron projection"/>
    <property type="evidence" value="ECO:0007669"/>
    <property type="project" value="TreeGrafter"/>
</dbReference>
<protein>
    <submittedName>
        <fullName evidence="16">MCHR1 protein</fullName>
    </submittedName>
</protein>
<keyword evidence="6 14" id="KW-0472">Membrane</keyword>
<gene>
    <name evidence="16" type="primary">MCHR1</name>
    <name evidence="16" type="ORF">BLAG_LOCUS25281</name>
</gene>
<evidence type="ECO:0000256" key="14">
    <source>
        <dbReference type="SAM" id="Phobius"/>
    </source>
</evidence>
<evidence type="ECO:0000256" key="12">
    <source>
        <dbReference type="ARBA" id="ARBA00023288"/>
    </source>
</evidence>
<keyword evidence="2" id="KW-1003">Cell membrane</keyword>
<evidence type="ECO:0000256" key="6">
    <source>
        <dbReference type="ARBA" id="ARBA00023136"/>
    </source>
</evidence>
<evidence type="ECO:0000256" key="8">
    <source>
        <dbReference type="ARBA" id="ARBA00023157"/>
    </source>
</evidence>
<proteinExistence type="inferred from homology"/>
<dbReference type="SUPFAM" id="SSF81321">
    <property type="entry name" value="Family A G protein-coupled receptor-like"/>
    <property type="match status" value="1"/>
</dbReference>
<dbReference type="AlphaFoldDB" id="A0A8K0AHS1"/>
<dbReference type="EMBL" id="OV696694">
    <property type="protein sequence ID" value="CAH1274171.1"/>
    <property type="molecule type" value="Genomic_DNA"/>
</dbReference>
<name>A0A8K0AHS1_BRALA</name>
<dbReference type="PROSITE" id="PS50262">
    <property type="entry name" value="G_PROTEIN_RECEP_F1_2"/>
    <property type="match status" value="1"/>
</dbReference>
<dbReference type="PANTHER" id="PTHR24229:SF80">
    <property type="entry name" value="MELANIN-CONCENTRATING HORMONE RECEPTOR 1-LIKE"/>
    <property type="match status" value="1"/>
</dbReference>
<dbReference type="PRINTS" id="PR01783">
    <property type="entry name" value="MCHRECEPTOR"/>
</dbReference>
<dbReference type="GO" id="GO:0042923">
    <property type="term" value="F:neuropeptide binding"/>
    <property type="evidence" value="ECO:0007669"/>
    <property type="project" value="TreeGrafter"/>
</dbReference>
<feature type="transmembrane region" description="Helical" evidence="14">
    <location>
        <begin position="309"/>
        <end position="335"/>
    </location>
</feature>
<dbReference type="PRINTS" id="PR00237">
    <property type="entry name" value="GPCRRHODOPSN"/>
</dbReference>
<feature type="transmembrane region" description="Helical" evidence="14">
    <location>
        <begin position="183"/>
        <end position="206"/>
    </location>
</feature>
<evidence type="ECO:0000256" key="10">
    <source>
        <dbReference type="ARBA" id="ARBA00023180"/>
    </source>
</evidence>
<dbReference type="Gene3D" id="1.20.1070.10">
    <property type="entry name" value="Rhodopsin 7-helix transmembrane proteins"/>
    <property type="match status" value="1"/>
</dbReference>
<dbReference type="GO" id="GO:0004930">
    <property type="term" value="F:G protein-coupled receptor activity"/>
    <property type="evidence" value="ECO:0007669"/>
    <property type="project" value="UniProtKB-KW"/>
</dbReference>
<dbReference type="InterPro" id="IPR017452">
    <property type="entry name" value="GPCR_Rhodpsn_7TM"/>
</dbReference>
<evidence type="ECO:0000256" key="13">
    <source>
        <dbReference type="RuleBase" id="RU000688"/>
    </source>
</evidence>
<keyword evidence="3 13" id="KW-0812">Transmembrane</keyword>
<dbReference type="Pfam" id="PF00001">
    <property type="entry name" value="7tm_1"/>
    <property type="match status" value="1"/>
</dbReference>
<keyword evidence="9 13" id="KW-0675">Receptor</keyword>
<evidence type="ECO:0000256" key="3">
    <source>
        <dbReference type="ARBA" id="ARBA00022692"/>
    </source>
</evidence>
<comment type="similarity">
    <text evidence="13">Belongs to the G-protein coupled receptor 1 family.</text>
</comment>
<dbReference type="SMART" id="SM01381">
    <property type="entry name" value="7TM_GPCR_Srsx"/>
    <property type="match status" value="1"/>
</dbReference>
<keyword evidence="12" id="KW-0449">Lipoprotein</keyword>
<accession>A0A8K0AHS1</accession>
<dbReference type="PANTHER" id="PTHR24229">
    <property type="entry name" value="NEUROPEPTIDES RECEPTOR"/>
    <property type="match status" value="1"/>
</dbReference>
<evidence type="ECO:0000256" key="1">
    <source>
        <dbReference type="ARBA" id="ARBA00004651"/>
    </source>
</evidence>
<feature type="transmembrane region" description="Helical" evidence="14">
    <location>
        <begin position="63"/>
        <end position="85"/>
    </location>
</feature>
<feature type="transmembrane region" description="Helical" evidence="14">
    <location>
        <begin position="276"/>
        <end position="297"/>
    </location>
</feature>
<sequence length="406" mass="46117">MAKGQEPEDGMRPRVYYMSKHKLVGRMETEIAVEETYWSLWNESDESNITFSKWRQEQDKSGFLGAVAVAMPIVFYAIFVVGILGNSVVMYVMIRHTKLRTPSDIFIFNLALADELFLIGIPFFAQQFISDEWTFGSAMCKIVYTLDSNNQFASVYILTTMSIDRYLAISHPFRSISFRTRKVAIITNIGVWVASLASISPVLAFARQITYPNGMRVCEISFPEAKDIYWFTIYQFILAFAIPVVIITFCYANVFRKLKQVVNPAASNAEKKTKKVAKMVLVVVIVFLVCWLPYYVIALVNMQMSSGPSYAFLVAYFVSICLGYANSCINPFIYLSFSAKFRKHAVDTLFCRDCRKQRILPAPIDDGILLRDLNLGRGAVYYSAGNDSVFGRDRPMVAFPSTFRTV</sequence>
<keyword evidence="11 13" id="KW-0807">Transducer</keyword>
<feature type="transmembrane region" description="Helical" evidence="14">
    <location>
        <begin position="233"/>
        <end position="255"/>
    </location>
</feature>
<evidence type="ECO:0000313" key="16">
    <source>
        <dbReference type="EMBL" id="CAH1274171.1"/>
    </source>
</evidence>
<feature type="transmembrane region" description="Helical" evidence="14">
    <location>
        <begin position="105"/>
        <end position="125"/>
    </location>
</feature>
<evidence type="ECO:0000256" key="2">
    <source>
        <dbReference type="ARBA" id="ARBA00022475"/>
    </source>
</evidence>
<keyword evidence="7" id="KW-0564">Palmitate</keyword>
<evidence type="ECO:0000256" key="11">
    <source>
        <dbReference type="ARBA" id="ARBA00023224"/>
    </source>
</evidence>
<dbReference type="PROSITE" id="PS00237">
    <property type="entry name" value="G_PROTEIN_RECEP_F1_1"/>
    <property type="match status" value="1"/>
</dbReference>
<dbReference type="GO" id="GO:0007218">
    <property type="term" value="P:neuropeptide signaling pathway"/>
    <property type="evidence" value="ECO:0007669"/>
    <property type="project" value="TreeGrafter"/>
</dbReference>
<keyword evidence="5 13" id="KW-0297">G-protein coupled receptor</keyword>
<dbReference type="OrthoDB" id="6076970at2759"/>
<evidence type="ECO:0000256" key="7">
    <source>
        <dbReference type="ARBA" id="ARBA00023139"/>
    </source>
</evidence>
<dbReference type="GO" id="GO:0005886">
    <property type="term" value="C:plasma membrane"/>
    <property type="evidence" value="ECO:0007669"/>
    <property type="project" value="UniProtKB-SubCell"/>
</dbReference>
<evidence type="ECO:0000256" key="9">
    <source>
        <dbReference type="ARBA" id="ARBA00023170"/>
    </source>
</evidence>
<organism evidence="16 17">
    <name type="scientific">Branchiostoma lanceolatum</name>
    <name type="common">Common lancelet</name>
    <name type="synonym">Amphioxus lanceolatum</name>
    <dbReference type="NCBI Taxonomy" id="7740"/>
    <lineage>
        <taxon>Eukaryota</taxon>
        <taxon>Metazoa</taxon>
        <taxon>Chordata</taxon>
        <taxon>Cephalochordata</taxon>
        <taxon>Leptocardii</taxon>
        <taxon>Amphioxiformes</taxon>
        <taxon>Branchiostomatidae</taxon>
        <taxon>Branchiostoma</taxon>
    </lineage>
</organism>
<feature type="domain" description="G-protein coupled receptors family 1 profile" evidence="15">
    <location>
        <begin position="85"/>
        <end position="334"/>
    </location>
</feature>
<keyword evidence="8" id="KW-1015">Disulfide bond</keyword>
<keyword evidence="10" id="KW-0325">Glycoprotein</keyword>
<evidence type="ECO:0000259" key="15">
    <source>
        <dbReference type="PROSITE" id="PS50262"/>
    </source>
</evidence>
<dbReference type="Proteomes" id="UP000838412">
    <property type="component" value="Chromosome 9"/>
</dbReference>
<evidence type="ECO:0000256" key="4">
    <source>
        <dbReference type="ARBA" id="ARBA00022989"/>
    </source>
</evidence>
<reference evidence="16" key="1">
    <citation type="submission" date="2022-01" db="EMBL/GenBank/DDBJ databases">
        <authorList>
            <person name="Braso-Vives M."/>
        </authorList>
    </citation>
    <scope>NUCLEOTIDE SEQUENCE</scope>
</reference>
<evidence type="ECO:0000313" key="17">
    <source>
        <dbReference type="Proteomes" id="UP000838412"/>
    </source>
</evidence>